<gene>
    <name evidence="1" type="ORF">SDC9_195585</name>
</gene>
<evidence type="ECO:0000313" key="1">
    <source>
        <dbReference type="EMBL" id="MPN47981.1"/>
    </source>
</evidence>
<comment type="caution">
    <text evidence="1">The sequence shown here is derived from an EMBL/GenBank/DDBJ whole genome shotgun (WGS) entry which is preliminary data.</text>
</comment>
<sequence length="134" mass="15730">MTSLSCRPSADEGGYTSGEILDAFRFYARMQKEQRLLPKHADPTGLDEGQRQVLRIVTRTLYRLSRQPQGEAMLKLVELVYFYDASSLRKKGDINMRVTKASLCLHYSERQIYYYLKRVREIFCEVAYELERFG</sequence>
<dbReference type="AlphaFoldDB" id="A0A645I9H3"/>
<proteinExistence type="predicted"/>
<evidence type="ECO:0008006" key="2">
    <source>
        <dbReference type="Google" id="ProtNLM"/>
    </source>
</evidence>
<name>A0A645I9H3_9ZZZZ</name>
<dbReference type="EMBL" id="VSSQ01109904">
    <property type="protein sequence ID" value="MPN47981.1"/>
    <property type="molecule type" value="Genomic_DNA"/>
</dbReference>
<accession>A0A645I9H3</accession>
<reference evidence="1" key="1">
    <citation type="submission" date="2019-08" db="EMBL/GenBank/DDBJ databases">
        <authorList>
            <person name="Kucharzyk K."/>
            <person name="Murdoch R.W."/>
            <person name="Higgins S."/>
            <person name="Loffler F."/>
        </authorList>
    </citation>
    <scope>NUCLEOTIDE SEQUENCE</scope>
</reference>
<organism evidence="1">
    <name type="scientific">bioreactor metagenome</name>
    <dbReference type="NCBI Taxonomy" id="1076179"/>
    <lineage>
        <taxon>unclassified sequences</taxon>
        <taxon>metagenomes</taxon>
        <taxon>ecological metagenomes</taxon>
    </lineage>
</organism>
<protein>
    <recommendedName>
        <fullName evidence="2">ArpU family transcriptional regulator</fullName>
    </recommendedName>
</protein>